<reference evidence="2 3" key="1">
    <citation type="submission" date="2017-08" db="EMBL/GenBank/DDBJ databases">
        <title>Infants hospitalized years apart are colonized by the same room-sourced microbial strains.</title>
        <authorList>
            <person name="Brooks B."/>
            <person name="Olm M.R."/>
            <person name="Firek B.A."/>
            <person name="Baker R."/>
            <person name="Thomas B.C."/>
            <person name="Morowitz M.J."/>
            <person name="Banfield J.F."/>
        </authorList>
    </citation>
    <scope>NUCLEOTIDE SEQUENCE [LARGE SCALE GENOMIC DNA]</scope>
    <source>
        <strain evidence="2">S2_018_000_R2_104</strain>
    </source>
</reference>
<protein>
    <submittedName>
        <fullName evidence="2">Class II fumarate hydratase</fullName>
    </submittedName>
</protein>
<dbReference type="AlphaFoldDB" id="A0A2W5BP88"/>
<dbReference type="EMBL" id="QFNK01000220">
    <property type="protein sequence ID" value="PZO83178.1"/>
    <property type="molecule type" value="Genomic_DNA"/>
</dbReference>
<dbReference type="FunFam" id="1.10.40.30:FF:000002">
    <property type="entry name" value="Fumarate hydratase class II"/>
    <property type="match status" value="1"/>
</dbReference>
<dbReference type="InterPro" id="IPR018951">
    <property type="entry name" value="Fumarase_C_C"/>
</dbReference>
<feature type="non-terminal residue" evidence="2">
    <location>
        <position position="1"/>
    </location>
</feature>
<dbReference type="Proteomes" id="UP000249557">
    <property type="component" value="Unassembled WGS sequence"/>
</dbReference>
<accession>A0A2W5BP88</accession>
<evidence type="ECO:0000313" key="3">
    <source>
        <dbReference type="Proteomes" id="UP000249557"/>
    </source>
</evidence>
<dbReference type="GO" id="GO:0006108">
    <property type="term" value="P:malate metabolic process"/>
    <property type="evidence" value="ECO:0007669"/>
    <property type="project" value="TreeGrafter"/>
</dbReference>
<dbReference type="SUPFAM" id="SSF48557">
    <property type="entry name" value="L-aspartase-like"/>
    <property type="match status" value="1"/>
</dbReference>
<evidence type="ECO:0000259" key="1">
    <source>
        <dbReference type="Pfam" id="PF10415"/>
    </source>
</evidence>
<feature type="domain" description="Fumarase C C-terminal" evidence="1">
    <location>
        <begin position="1"/>
        <end position="50"/>
    </location>
</feature>
<dbReference type="Pfam" id="PF10415">
    <property type="entry name" value="FumaraseC_C"/>
    <property type="match status" value="1"/>
</dbReference>
<evidence type="ECO:0000313" key="2">
    <source>
        <dbReference type="EMBL" id="PZO83178.1"/>
    </source>
</evidence>
<dbReference type="InterPro" id="IPR008948">
    <property type="entry name" value="L-Aspartase-like"/>
</dbReference>
<dbReference type="GO" id="GO:0006106">
    <property type="term" value="P:fumarate metabolic process"/>
    <property type="evidence" value="ECO:0007669"/>
    <property type="project" value="InterPro"/>
</dbReference>
<comment type="caution">
    <text evidence="2">The sequence shown here is derived from an EMBL/GenBank/DDBJ whole genome shotgun (WGS) entry which is preliminary data.</text>
</comment>
<dbReference type="GO" id="GO:0006099">
    <property type="term" value="P:tricarboxylic acid cycle"/>
    <property type="evidence" value="ECO:0007669"/>
    <property type="project" value="InterPro"/>
</dbReference>
<dbReference type="Gene3D" id="1.10.40.30">
    <property type="entry name" value="Fumarase/aspartase (C-terminal domain)"/>
    <property type="match status" value="1"/>
</dbReference>
<dbReference type="GO" id="GO:0004333">
    <property type="term" value="F:fumarate hydratase activity"/>
    <property type="evidence" value="ECO:0007669"/>
    <property type="project" value="InterPro"/>
</dbReference>
<gene>
    <name evidence="2" type="ORF">DI626_09265</name>
</gene>
<sequence length="53" mass="5866">LNPHIGYDNAAKIAKKANKEGTSLREAGMALGLLTSEQYDEWVKPEDMIHPRG</sequence>
<dbReference type="InterPro" id="IPR005677">
    <property type="entry name" value="Fum_hydII"/>
</dbReference>
<name>A0A2W5BP88_9BACT</name>
<dbReference type="PANTHER" id="PTHR11444:SF1">
    <property type="entry name" value="FUMARATE HYDRATASE, MITOCHONDRIAL"/>
    <property type="match status" value="1"/>
</dbReference>
<organism evidence="2 3">
    <name type="scientific">Micavibrio aeruginosavorus</name>
    <dbReference type="NCBI Taxonomy" id="349221"/>
    <lineage>
        <taxon>Bacteria</taxon>
        <taxon>Pseudomonadati</taxon>
        <taxon>Bdellovibrionota</taxon>
        <taxon>Bdellovibrionia</taxon>
        <taxon>Bdellovibrionales</taxon>
        <taxon>Pseudobdellovibrionaceae</taxon>
        <taxon>Micavibrio</taxon>
    </lineage>
</organism>
<dbReference type="PANTHER" id="PTHR11444">
    <property type="entry name" value="ASPARTATEAMMONIA/ARGININOSUCCINATE/ADENYLOSUCCINATE LYASE"/>
    <property type="match status" value="1"/>
</dbReference>
<proteinExistence type="predicted"/>